<gene>
    <name evidence="10" type="ORF">L9F63_005609</name>
</gene>
<evidence type="ECO:0000256" key="9">
    <source>
        <dbReference type="RuleBase" id="RU000461"/>
    </source>
</evidence>
<evidence type="ECO:0000256" key="1">
    <source>
        <dbReference type="ARBA" id="ARBA00001971"/>
    </source>
</evidence>
<dbReference type="InterPro" id="IPR050182">
    <property type="entry name" value="Cytochrome_P450_fam2"/>
</dbReference>
<keyword evidence="3 8" id="KW-0349">Heme</keyword>
<dbReference type="GO" id="GO:0006082">
    <property type="term" value="P:organic acid metabolic process"/>
    <property type="evidence" value="ECO:0007669"/>
    <property type="project" value="TreeGrafter"/>
</dbReference>
<keyword evidence="5 9" id="KW-0560">Oxidoreductase</keyword>
<keyword evidence="4 8" id="KW-0479">Metal-binding</keyword>
<dbReference type="InterPro" id="IPR001128">
    <property type="entry name" value="Cyt_P450"/>
</dbReference>
<reference evidence="10" key="2">
    <citation type="submission" date="2023-05" db="EMBL/GenBank/DDBJ databases">
        <authorList>
            <person name="Fouks B."/>
        </authorList>
    </citation>
    <scope>NUCLEOTIDE SEQUENCE</scope>
    <source>
        <strain evidence="10">Stay&amp;Tobe</strain>
        <tissue evidence="10">Testes</tissue>
    </source>
</reference>
<evidence type="ECO:0000256" key="6">
    <source>
        <dbReference type="ARBA" id="ARBA00023004"/>
    </source>
</evidence>
<dbReference type="InterPro" id="IPR002401">
    <property type="entry name" value="Cyt_P450_E_grp-I"/>
</dbReference>
<evidence type="ECO:0008006" key="12">
    <source>
        <dbReference type="Google" id="ProtNLM"/>
    </source>
</evidence>
<dbReference type="GO" id="GO:0005506">
    <property type="term" value="F:iron ion binding"/>
    <property type="evidence" value="ECO:0007669"/>
    <property type="project" value="InterPro"/>
</dbReference>
<name>A0AAD7ZC45_DIPPU</name>
<dbReference type="Gene3D" id="1.10.630.10">
    <property type="entry name" value="Cytochrome P450"/>
    <property type="match status" value="1"/>
</dbReference>
<feature type="binding site" description="axial binding residue" evidence="8">
    <location>
        <position position="258"/>
    </location>
    <ligand>
        <name>heme</name>
        <dbReference type="ChEBI" id="CHEBI:30413"/>
    </ligand>
    <ligandPart>
        <name>Fe</name>
        <dbReference type="ChEBI" id="CHEBI:18248"/>
    </ligandPart>
</feature>
<evidence type="ECO:0000256" key="3">
    <source>
        <dbReference type="ARBA" id="ARBA00022617"/>
    </source>
</evidence>
<evidence type="ECO:0000256" key="8">
    <source>
        <dbReference type="PIRSR" id="PIRSR602401-1"/>
    </source>
</evidence>
<proteinExistence type="inferred from homology"/>
<evidence type="ECO:0000313" key="10">
    <source>
        <dbReference type="EMBL" id="KAJ9577818.1"/>
    </source>
</evidence>
<dbReference type="PROSITE" id="PS00086">
    <property type="entry name" value="CYTOCHROME_P450"/>
    <property type="match status" value="1"/>
</dbReference>
<dbReference type="GO" id="GO:0008395">
    <property type="term" value="F:steroid hydroxylase activity"/>
    <property type="evidence" value="ECO:0007669"/>
    <property type="project" value="TreeGrafter"/>
</dbReference>
<dbReference type="GO" id="GO:0016712">
    <property type="term" value="F:oxidoreductase activity, acting on paired donors, with incorporation or reduction of molecular oxygen, reduced flavin or flavoprotein as one donor, and incorporation of one atom of oxygen"/>
    <property type="evidence" value="ECO:0007669"/>
    <property type="project" value="TreeGrafter"/>
</dbReference>
<dbReference type="SUPFAM" id="SSF48264">
    <property type="entry name" value="Cytochrome P450"/>
    <property type="match status" value="1"/>
</dbReference>
<dbReference type="AlphaFoldDB" id="A0AAD7ZC45"/>
<evidence type="ECO:0000313" key="11">
    <source>
        <dbReference type="Proteomes" id="UP001233999"/>
    </source>
</evidence>
<dbReference type="Proteomes" id="UP001233999">
    <property type="component" value="Unassembled WGS sequence"/>
</dbReference>
<comment type="similarity">
    <text evidence="2 9">Belongs to the cytochrome P450 family.</text>
</comment>
<comment type="cofactor">
    <cofactor evidence="1 8">
        <name>heme</name>
        <dbReference type="ChEBI" id="CHEBI:30413"/>
    </cofactor>
</comment>
<dbReference type="InterPro" id="IPR036396">
    <property type="entry name" value="Cyt_P450_sf"/>
</dbReference>
<comment type="caution">
    <text evidence="10">The sequence shown here is derived from an EMBL/GenBank/DDBJ whole genome shotgun (WGS) entry which is preliminary data.</text>
</comment>
<accession>A0AAD7ZC45</accession>
<organism evidence="10 11">
    <name type="scientific">Diploptera punctata</name>
    <name type="common">Pacific beetle cockroach</name>
    <dbReference type="NCBI Taxonomy" id="6984"/>
    <lineage>
        <taxon>Eukaryota</taxon>
        <taxon>Metazoa</taxon>
        <taxon>Ecdysozoa</taxon>
        <taxon>Arthropoda</taxon>
        <taxon>Hexapoda</taxon>
        <taxon>Insecta</taxon>
        <taxon>Pterygota</taxon>
        <taxon>Neoptera</taxon>
        <taxon>Polyneoptera</taxon>
        <taxon>Dictyoptera</taxon>
        <taxon>Blattodea</taxon>
        <taxon>Blaberoidea</taxon>
        <taxon>Blaberidae</taxon>
        <taxon>Diplopterinae</taxon>
        <taxon>Diploptera</taxon>
    </lineage>
</organism>
<dbReference type="GO" id="GO:0005737">
    <property type="term" value="C:cytoplasm"/>
    <property type="evidence" value="ECO:0007669"/>
    <property type="project" value="TreeGrafter"/>
</dbReference>
<evidence type="ECO:0000256" key="5">
    <source>
        <dbReference type="ARBA" id="ARBA00023002"/>
    </source>
</evidence>
<sequence>MKADEIQRSGSFGLSVINILWAIMGGTRYSHDDVQFRDLLNKITALFRTGNPSGDILDVIPFLRFINSKIAGYRERKSATINGQIFLRDSIQDHMKTFDENAPRDFIDVYLKEMKKNPMFTAESVSNSIDYFWLYMVLNPDIQKKLHNEIDSVVGRSRRPSLDDRPNLPYLEAAITESYRVNPIAPQTPHHCTLQDAKLRGYDIPKGSAVLLNLYSVLNDKKHWGDPEVYRPERFLDSNGKYVKDEWMINFGVGKRICLGESLARNVVFLFIATFLHEFNFSVPEGDPKPSTYPTPGFTTCPQKFRIRMKQRL</sequence>
<evidence type="ECO:0000256" key="4">
    <source>
        <dbReference type="ARBA" id="ARBA00022723"/>
    </source>
</evidence>
<dbReference type="PANTHER" id="PTHR24300:SF376">
    <property type="entry name" value="CYTOCHROME P450 15A1"/>
    <property type="match status" value="1"/>
</dbReference>
<keyword evidence="7 9" id="KW-0503">Monooxygenase</keyword>
<keyword evidence="11" id="KW-1185">Reference proteome</keyword>
<dbReference type="PRINTS" id="PR00463">
    <property type="entry name" value="EP450I"/>
</dbReference>
<dbReference type="Pfam" id="PF00067">
    <property type="entry name" value="p450"/>
    <property type="match status" value="1"/>
</dbReference>
<protein>
    <recommendedName>
        <fullName evidence="12">Methyl farnesoate epoxidase</fullName>
    </recommendedName>
</protein>
<dbReference type="GO" id="GO:0006805">
    <property type="term" value="P:xenobiotic metabolic process"/>
    <property type="evidence" value="ECO:0007669"/>
    <property type="project" value="TreeGrafter"/>
</dbReference>
<dbReference type="PRINTS" id="PR00385">
    <property type="entry name" value="P450"/>
</dbReference>
<reference evidence="10" key="1">
    <citation type="journal article" date="2023" name="IScience">
        <title>Live-bearing cockroach genome reveals convergent evolutionary mechanisms linked to viviparity in insects and beyond.</title>
        <authorList>
            <person name="Fouks B."/>
            <person name="Harrison M.C."/>
            <person name="Mikhailova A.A."/>
            <person name="Marchal E."/>
            <person name="English S."/>
            <person name="Carruthers M."/>
            <person name="Jennings E.C."/>
            <person name="Chiamaka E.L."/>
            <person name="Frigard R.A."/>
            <person name="Pippel M."/>
            <person name="Attardo G.M."/>
            <person name="Benoit J.B."/>
            <person name="Bornberg-Bauer E."/>
            <person name="Tobe S.S."/>
        </authorList>
    </citation>
    <scope>NUCLEOTIDE SEQUENCE</scope>
    <source>
        <strain evidence="10">Stay&amp;Tobe</strain>
    </source>
</reference>
<evidence type="ECO:0000256" key="2">
    <source>
        <dbReference type="ARBA" id="ARBA00010617"/>
    </source>
</evidence>
<dbReference type="GO" id="GO:0020037">
    <property type="term" value="F:heme binding"/>
    <property type="evidence" value="ECO:0007669"/>
    <property type="project" value="InterPro"/>
</dbReference>
<dbReference type="PANTHER" id="PTHR24300">
    <property type="entry name" value="CYTOCHROME P450 508A4-RELATED"/>
    <property type="match status" value="1"/>
</dbReference>
<dbReference type="InterPro" id="IPR017972">
    <property type="entry name" value="Cyt_P450_CS"/>
</dbReference>
<evidence type="ECO:0000256" key="7">
    <source>
        <dbReference type="ARBA" id="ARBA00023033"/>
    </source>
</evidence>
<keyword evidence="6 8" id="KW-0408">Iron</keyword>
<dbReference type="EMBL" id="JASPKZ010009342">
    <property type="protein sequence ID" value="KAJ9577818.1"/>
    <property type="molecule type" value="Genomic_DNA"/>
</dbReference>